<dbReference type="InterPro" id="IPR015655">
    <property type="entry name" value="PP2C"/>
</dbReference>
<dbReference type="Gene3D" id="3.60.40.10">
    <property type="entry name" value="PPM-type phosphatase domain"/>
    <property type="match status" value="2"/>
</dbReference>
<evidence type="ECO:0000313" key="3">
    <source>
        <dbReference type="Proteomes" id="UP000298416"/>
    </source>
</evidence>
<dbReference type="SMART" id="SM00332">
    <property type="entry name" value="PP2Cc"/>
    <property type="match status" value="1"/>
</dbReference>
<dbReference type="InterPro" id="IPR001932">
    <property type="entry name" value="PPM-type_phosphatase-like_dom"/>
</dbReference>
<dbReference type="GO" id="GO:0004722">
    <property type="term" value="F:protein serine/threonine phosphatase activity"/>
    <property type="evidence" value="ECO:0007669"/>
    <property type="project" value="InterPro"/>
</dbReference>
<dbReference type="InterPro" id="IPR036457">
    <property type="entry name" value="PPM-type-like_dom_sf"/>
</dbReference>
<name>A0A8X8WUX5_SALSN</name>
<dbReference type="PROSITE" id="PS51746">
    <property type="entry name" value="PPM_2"/>
    <property type="match status" value="1"/>
</dbReference>
<reference evidence="2" key="1">
    <citation type="submission" date="2018-01" db="EMBL/GenBank/DDBJ databases">
        <authorList>
            <person name="Mao J.F."/>
        </authorList>
    </citation>
    <scope>NUCLEOTIDE SEQUENCE</scope>
    <source>
        <strain evidence="2">Huo1</strain>
        <tissue evidence="2">Leaf</tissue>
    </source>
</reference>
<evidence type="ECO:0000259" key="1">
    <source>
        <dbReference type="PROSITE" id="PS51746"/>
    </source>
</evidence>
<dbReference type="PANTHER" id="PTHR47992">
    <property type="entry name" value="PROTEIN PHOSPHATASE"/>
    <property type="match status" value="1"/>
</dbReference>
<accession>A0A8X8WUX5</accession>
<dbReference type="Proteomes" id="UP000298416">
    <property type="component" value="Unassembled WGS sequence"/>
</dbReference>
<dbReference type="SUPFAM" id="SSF81606">
    <property type="entry name" value="PP2C-like"/>
    <property type="match status" value="1"/>
</dbReference>
<proteinExistence type="predicted"/>
<reference evidence="2" key="2">
    <citation type="submission" date="2020-08" db="EMBL/GenBank/DDBJ databases">
        <title>Plant Genome Project.</title>
        <authorList>
            <person name="Zhang R.-G."/>
        </authorList>
    </citation>
    <scope>NUCLEOTIDE SEQUENCE</scope>
    <source>
        <strain evidence="2">Huo1</strain>
        <tissue evidence="2">Leaf</tissue>
    </source>
</reference>
<keyword evidence="3" id="KW-1185">Reference proteome</keyword>
<dbReference type="Pfam" id="PF00481">
    <property type="entry name" value="PP2C"/>
    <property type="match status" value="1"/>
</dbReference>
<dbReference type="EMBL" id="PNBA02000014">
    <property type="protein sequence ID" value="KAG6402360.1"/>
    <property type="molecule type" value="Genomic_DNA"/>
</dbReference>
<protein>
    <recommendedName>
        <fullName evidence="1">PPM-type phosphatase domain-containing protein</fullName>
    </recommendedName>
</protein>
<gene>
    <name evidence="2" type="ORF">SASPL_139238</name>
</gene>
<dbReference type="AlphaFoldDB" id="A0A8X8WUX5"/>
<sequence length="230" mass="24862">MGCCFSSQSLSMHNPRIFTQVISKHTETTLQFGHGRIESSFCMAQYGPGPMPYLSKVVQNVVDATSKDTNFDCYCSTTTTAITLCKQGGDLTIAQIGNSGAVVGMRDKNNALIAVRLTANLKPIQNCRTLAKPHNRKDARDIILGPIIYHRRITDQDDFVVLATGEVWEVLSIEQVVAIVATGPRGSAAKAVVDAAVAVWSNEHPNAEVDDCAVACLFLRPTTNSTPHSI</sequence>
<comment type="caution">
    <text evidence="2">The sequence shown here is derived from an EMBL/GenBank/DDBJ whole genome shotgun (WGS) entry which is preliminary data.</text>
</comment>
<organism evidence="2">
    <name type="scientific">Salvia splendens</name>
    <name type="common">Scarlet sage</name>
    <dbReference type="NCBI Taxonomy" id="180675"/>
    <lineage>
        <taxon>Eukaryota</taxon>
        <taxon>Viridiplantae</taxon>
        <taxon>Streptophyta</taxon>
        <taxon>Embryophyta</taxon>
        <taxon>Tracheophyta</taxon>
        <taxon>Spermatophyta</taxon>
        <taxon>Magnoliopsida</taxon>
        <taxon>eudicotyledons</taxon>
        <taxon>Gunneridae</taxon>
        <taxon>Pentapetalae</taxon>
        <taxon>asterids</taxon>
        <taxon>lamiids</taxon>
        <taxon>Lamiales</taxon>
        <taxon>Lamiaceae</taxon>
        <taxon>Nepetoideae</taxon>
        <taxon>Mentheae</taxon>
        <taxon>Salviinae</taxon>
        <taxon>Salvia</taxon>
        <taxon>Salvia subgen. Calosphace</taxon>
        <taxon>core Calosphace</taxon>
    </lineage>
</organism>
<feature type="domain" description="PPM-type phosphatase" evidence="1">
    <location>
        <begin position="1"/>
        <end position="219"/>
    </location>
</feature>
<evidence type="ECO:0000313" key="2">
    <source>
        <dbReference type="EMBL" id="KAG6402360.1"/>
    </source>
</evidence>